<evidence type="ECO:0000313" key="3">
    <source>
        <dbReference type="Proteomes" id="UP001161247"/>
    </source>
</evidence>
<feature type="region of interest" description="Disordered" evidence="1">
    <location>
        <begin position="316"/>
        <end position="359"/>
    </location>
</feature>
<dbReference type="PANTHER" id="PTHR34380">
    <property type="entry name" value="BNAA03G12380D PROTEIN"/>
    <property type="match status" value="1"/>
</dbReference>
<organism evidence="2 3">
    <name type="scientific">Oldenlandia corymbosa var. corymbosa</name>
    <dbReference type="NCBI Taxonomy" id="529605"/>
    <lineage>
        <taxon>Eukaryota</taxon>
        <taxon>Viridiplantae</taxon>
        <taxon>Streptophyta</taxon>
        <taxon>Embryophyta</taxon>
        <taxon>Tracheophyta</taxon>
        <taxon>Spermatophyta</taxon>
        <taxon>Magnoliopsida</taxon>
        <taxon>eudicotyledons</taxon>
        <taxon>Gunneridae</taxon>
        <taxon>Pentapetalae</taxon>
        <taxon>asterids</taxon>
        <taxon>lamiids</taxon>
        <taxon>Gentianales</taxon>
        <taxon>Rubiaceae</taxon>
        <taxon>Rubioideae</taxon>
        <taxon>Spermacoceae</taxon>
        <taxon>Hedyotis-Oldenlandia complex</taxon>
        <taxon>Oldenlandia</taxon>
    </lineage>
</organism>
<dbReference type="AlphaFoldDB" id="A0AAV1CI81"/>
<protein>
    <submittedName>
        <fullName evidence="2">OLC1v1029960C1</fullName>
    </submittedName>
</protein>
<feature type="region of interest" description="Disordered" evidence="1">
    <location>
        <begin position="578"/>
        <end position="597"/>
    </location>
</feature>
<feature type="region of interest" description="Disordered" evidence="1">
    <location>
        <begin position="487"/>
        <end position="506"/>
    </location>
</feature>
<sequence length="765" mass="83788">MRSSKAVPVIPGIDERSTTAQMISVLRNSFQEKEYDEVERLLIARETRLRRERDDLRNEVATLRKTQGDSERRFAIVAEELKSVEIEKINERDKMVGEIKEKNKEIEKLQLGGNQAIQKLTEAVKLGHLLYGVLRREGIIIPKLEKGIAGLMEGIHYEDVEEEVEKICRMPSAAMRSSAKGVSIDAEENSVFEGERGCAGKADVHCGIDSGRLESENAGFGVEKLQGGSGKSPEQTALKPFSIGSNERVVWAGSPPMAFPVKGFISLNANVTLGDKIGVQELNVEARGFSKPADVLVPASNRSSSGIISNIRDTEEGSIADQKRKKIESTGTDNFKGAGSNDGGVHADDDSSESDIDGTSLESYLENKVEKFKRYKETGWKSAADMLSAFQNDFEPCMAAVCALYRKRLSSEKFNTSTLFLGDSAAMREVIDSYCSLKTLAEYLINGDPKNKLTKTAAEVQQEAPNVLSMYDSEDLRDGADGSLLGCKSTHSGIEKQPDGSDKNHQKMIVDNLSNGCADVSEDLQDGADGHLASENTDSDIRKQQDGCDENLQKTIVKNLANGCADVGEDLQDGADRGLLRSENTNSGSEKQQNGSDENLQKMIVANLSNGCADVGVSPRSESHHLGSPVEFFPSANITCDSDDSWDPELNVETRIPSEPAAPVTEITNKLLSPIVVISDSEDENLPAQKRRKIDFVGVDNFKGAGSNHNGVHDDDDDSMEVIWMLLVSSLTWKKRFRNLEDTRRMLGNLQLTCVPLLRRIMNLA</sequence>
<dbReference type="EMBL" id="OX459119">
    <property type="protein sequence ID" value="CAI9094257.1"/>
    <property type="molecule type" value="Genomic_DNA"/>
</dbReference>
<gene>
    <name evidence="2" type="ORF">OLC1_LOCUS5466</name>
</gene>
<dbReference type="PANTHER" id="PTHR34380:SF1">
    <property type="entry name" value="OS01G0221300 PROTEIN"/>
    <property type="match status" value="1"/>
</dbReference>
<reference evidence="2" key="1">
    <citation type="submission" date="2023-03" db="EMBL/GenBank/DDBJ databases">
        <authorList>
            <person name="Julca I."/>
        </authorList>
    </citation>
    <scope>NUCLEOTIDE SEQUENCE</scope>
</reference>
<name>A0AAV1CI81_OLDCO</name>
<feature type="region of interest" description="Disordered" evidence="1">
    <location>
        <begin position="520"/>
        <end position="544"/>
    </location>
</feature>
<evidence type="ECO:0000256" key="1">
    <source>
        <dbReference type="SAM" id="MobiDB-lite"/>
    </source>
</evidence>
<keyword evidence="3" id="KW-1185">Reference proteome</keyword>
<accession>A0AAV1CI81</accession>
<proteinExistence type="predicted"/>
<feature type="compositionally biased region" description="Polar residues" evidence="1">
    <location>
        <begin position="582"/>
        <end position="597"/>
    </location>
</feature>
<evidence type="ECO:0000313" key="2">
    <source>
        <dbReference type="EMBL" id="CAI9094257.1"/>
    </source>
</evidence>
<feature type="compositionally biased region" description="Basic and acidic residues" evidence="1">
    <location>
        <begin position="493"/>
        <end position="505"/>
    </location>
</feature>
<dbReference type="Proteomes" id="UP001161247">
    <property type="component" value="Chromosome 2"/>
</dbReference>